<organism evidence="2 3">
    <name type="scientific">Prorocentrum cordatum</name>
    <dbReference type="NCBI Taxonomy" id="2364126"/>
    <lineage>
        <taxon>Eukaryota</taxon>
        <taxon>Sar</taxon>
        <taxon>Alveolata</taxon>
        <taxon>Dinophyceae</taxon>
        <taxon>Prorocentrales</taxon>
        <taxon>Prorocentraceae</taxon>
        <taxon>Prorocentrum</taxon>
    </lineage>
</organism>
<dbReference type="Proteomes" id="UP001189429">
    <property type="component" value="Unassembled WGS sequence"/>
</dbReference>
<feature type="non-terminal residue" evidence="2">
    <location>
        <position position="637"/>
    </location>
</feature>
<feature type="non-terminal residue" evidence="2">
    <location>
        <position position="1"/>
    </location>
</feature>
<keyword evidence="1" id="KW-1133">Transmembrane helix</keyword>
<dbReference type="InterPro" id="IPR052055">
    <property type="entry name" value="Hepadnavirus_pol/RT"/>
</dbReference>
<comment type="caution">
    <text evidence="2">The sequence shown here is derived from an EMBL/GenBank/DDBJ whole genome shotgun (WGS) entry which is preliminary data.</text>
</comment>
<dbReference type="EMBL" id="CAUYUJ010002444">
    <property type="protein sequence ID" value="CAK0800781.1"/>
    <property type="molecule type" value="Genomic_DNA"/>
</dbReference>
<keyword evidence="3" id="KW-1185">Reference proteome</keyword>
<accession>A0ABN9Q4X0</accession>
<proteinExistence type="predicted"/>
<dbReference type="PANTHER" id="PTHR33050:SF7">
    <property type="entry name" value="RIBONUCLEASE H"/>
    <property type="match status" value="1"/>
</dbReference>
<feature type="transmembrane region" description="Helical" evidence="1">
    <location>
        <begin position="586"/>
        <end position="612"/>
    </location>
</feature>
<protein>
    <recommendedName>
        <fullName evidence="4">Ion transport domain-containing protein</fullName>
    </recommendedName>
</protein>
<keyword evidence="1" id="KW-0812">Transmembrane</keyword>
<reference evidence="2" key="1">
    <citation type="submission" date="2023-10" db="EMBL/GenBank/DDBJ databases">
        <authorList>
            <person name="Chen Y."/>
            <person name="Shah S."/>
            <person name="Dougan E. K."/>
            <person name="Thang M."/>
            <person name="Chan C."/>
        </authorList>
    </citation>
    <scope>NUCLEOTIDE SEQUENCE [LARGE SCALE GENOMIC DNA]</scope>
</reference>
<gene>
    <name evidence="2" type="ORF">PCOR1329_LOCUS8838</name>
</gene>
<evidence type="ECO:0008006" key="4">
    <source>
        <dbReference type="Google" id="ProtNLM"/>
    </source>
</evidence>
<evidence type="ECO:0000313" key="2">
    <source>
        <dbReference type="EMBL" id="CAK0800781.1"/>
    </source>
</evidence>
<sequence length="637" mass="71208">AIEHLAVALAGEEEQLLSRVHVWLRPLVGARRICLVRELSFLAQPPDFAFLADYMLGMPKFGWACHAPGMEPRLNPPEYEVDHLLQGRSEHNGLIVAALGPAGDDDLDERSWQKSKEEFVGGALIGPFVDTAQVDLPVRLAQRFPTWELRSASAEWKVRSVDNFFTGGQNGRAGAQCTHVPATIDTFASVARATAEAFLERSLVGFPSDFTAAFRQCTADPAQAHLCAVACWDTDLQRAVFGLAVAQLFGGKSAGLNFCRIPAWCARVTAYLYAIYFVHCVDDVLAAEAADTTHSARASWRKFADVCGWLVENAKSPPPAPAFAAIGAYFDLAPLPRHPAMIRIAQERCERLRDEHQGILGARGLHPGHAARLVGRLGFASIQLYGRVGRAMVRALRRRQYECRRFGFNPHMRAAILWWLDLLEHVSPKDIPHCLQARHTIVSFSDGEGAGAGIGIAVWDSRGGAPIAGYTHFPRDVRRRWQQARQQEERDGVFSIVSQHSRSEHQVENIIFNDIYEIEIAGWTWNRIWDLEVLPRFDRVESASNPVDGMSRRDMAGPWVWVLVSYSGQVLRGTADTSALSDTHEFWAVFLLVSFYFVFNFGLLNMFVMAVVEAYYVVHLTQGGPGEKWSTKRWKQW</sequence>
<name>A0ABN9Q4X0_9DINO</name>
<keyword evidence="1" id="KW-0472">Membrane</keyword>
<evidence type="ECO:0000256" key="1">
    <source>
        <dbReference type="SAM" id="Phobius"/>
    </source>
</evidence>
<evidence type="ECO:0000313" key="3">
    <source>
        <dbReference type="Proteomes" id="UP001189429"/>
    </source>
</evidence>
<dbReference type="PANTHER" id="PTHR33050">
    <property type="entry name" value="REVERSE TRANSCRIPTASE DOMAIN-CONTAINING PROTEIN"/>
    <property type="match status" value="1"/>
</dbReference>